<dbReference type="EMBL" id="KZ662731">
    <property type="protein sequence ID" value="PPS19877.1"/>
    <property type="molecule type" value="Genomic_DNA"/>
</dbReference>
<proteinExistence type="predicted"/>
<protein>
    <submittedName>
        <fullName evidence="1">Uncharacterized protein</fullName>
    </submittedName>
</protein>
<organism evidence="1 2">
    <name type="scientific">Gossypium barbadense</name>
    <name type="common">Sea Island cotton</name>
    <name type="synonym">Hibiscus barbadensis</name>
    <dbReference type="NCBI Taxonomy" id="3634"/>
    <lineage>
        <taxon>Eukaryota</taxon>
        <taxon>Viridiplantae</taxon>
        <taxon>Streptophyta</taxon>
        <taxon>Embryophyta</taxon>
        <taxon>Tracheophyta</taxon>
        <taxon>Spermatophyta</taxon>
        <taxon>Magnoliopsida</taxon>
        <taxon>eudicotyledons</taxon>
        <taxon>Gunneridae</taxon>
        <taxon>Pentapetalae</taxon>
        <taxon>rosids</taxon>
        <taxon>malvids</taxon>
        <taxon>Malvales</taxon>
        <taxon>Malvaceae</taxon>
        <taxon>Malvoideae</taxon>
        <taxon>Gossypium</taxon>
    </lineage>
</organism>
<evidence type="ECO:0000313" key="2">
    <source>
        <dbReference type="Proteomes" id="UP000239757"/>
    </source>
</evidence>
<gene>
    <name evidence="1" type="ORF">GOBAR_AA00696</name>
</gene>
<name>A0A2P5YW98_GOSBA</name>
<evidence type="ECO:0000313" key="1">
    <source>
        <dbReference type="EMBL" id="PPS19877.1"/>
    </source>
</evidence>
<dbReference type="Proteomes" id="UP000239757">
    <property type="component" value="Unassembled WGS sequence"/>
</dbReference>
<accession>A0A2P5YW98</accession>
<dbReference type="AlphaFoldDB" id="A0A2P5YW98"/>
<reference evidence="1 2" key="1">
    <citation type="submission" date="2015-01" db="EMBL/GenBank/DDBJ databases">
        <title>Genome of allotetraploid Gossypium barbadense reveals genomic plasticity and fiber elongation in cotton evolution.</title>
        <authorList>
            <person name="Chen X."/>
            <person name="Liu X."/>
            <person name="Zhao B."/>
            <person name="Zheng H."/>
            <person name="Hu Y."/>
            <person name="Lu G."/>
            <person name="Yang C."/>
            <person name="Chen J."/>
            <person name="Shan C."/>
            <person name="Zhang L."/>
            <person name="Zhou Y."/>
            <person name="Wang L."/>
            <person name="Guo W."/>
            <person name="Bai Y."/>
            <person name="Ruan J."/>
            <person name="Shangguan X."/>
            <person name="Mao Y."/>
            <person name="Jiang J."/>
            <person name="Zhu Y."/>
            <person name="Lei J."/>
            <person name="Kang H."/>
            <person name="Chen S."/>
            <person name="He X."/>
            <person name="Wang R."/>
            <person name="Wang Y."/>
            <person name="Chen J."/>
            <person name="Wang L."/>
            <person name="Yu S."/>
            <person name="Wang B."/>
            <person name="Wei J."/>
            <person name="Song S."/>
            <person name="Lu X."/>
            <person name="Gao Z."/>
            <person name="Gu W."/>
            <person name="Deng X."/>
            <person name="Ma D."/>
            <person name="Wang S."/>
            <person name="Liang W."/>
            <person name="Fang L."/>
            <person name="Cai C."/>
            <person name="Zhu X."/>
            <person name="Zhou B."/>
            <person name="Zhang Y."/>
            <person name="Chen Z."/>
            <person name="Xu S."/>
            <person name="Zhu R."/>
            <person name="Wang S."/>
            <person name="Zhang T."/>
            <person name="Zhao G."/>
        </authorList>
    </citation>
    <scope>NUCLEOTIDE SEQUENCE [LARGE SCALE GENOMIC DNA]</scope>
    <source>
        <strain evidence="2">cv. Xinhai21</strain>
        <tissue evidence="1">Leaf</tissue>
    </source>
</reference>
<sequence>MSWSLRACHRSGDRGCCIMLRTNIGWAYSLADYCCRARAVVRGMWLCKKPNICSRNTFEPVMSGTSGQKARCHSTTGLPKTRDESELRAACCDSIRSRALDPLARVPATIAPRRYSSLTTGMYTSSPLSVDSKKGGTFLIACLLCTMLKFLSCTSLISFSGCFIPWKQCVHCFI</sequence>